<feature type="region of interest" description="Disordered" evidence="3">
    <location>
        <begin position="440"/>
        <end position="487"/>
    </location>
</feature>
<feature type="compositionally biased region" description="Gly residues" evidence="3">
    <location>
        <begin position="444"/>
        <end position="459"/>
    </location>
</feature>
<dbReference type="Proteomes" id="UP000075714">
    <property type="component" value="Unassembled WGS sequence"/>
</dbReference>
<dbReference type="Pfam" id="PF03368">
    <property type="entry name" value="Dicer_dimer"/>
    <property type="match status" value="1"/>
</dbReference>
<organism evidence="5 6">
    <name type="scientific">Gonium pectorale</name>
    <name type="common">Green alga</name>
    <dbReference type="NCBI Taxonomy" id="33097"/>
    <lineage>
        <taxon>Eukaryota</taxon>
        <taxon>Viridiplantae</taxon>
        <taxon>Chlorophyta</taxon>
        <taxon>core chlorophytes</taxon>
        <taxon>Chlorophyceae</taxon>
        <taxon>CS clade</taxon>
        <taxon>Chlamydomonadales</taxon>
        <taxon>Volvocaceae</taxon>
        <taxon>Gonium</taxon>
    </lineage>
</organism>
<keyword evidence="1" id="KW-0694">RNA-binding</keyword>
<keyword evidence="6" id="KW-1185">Reference proteome</keyword>
<reference evidence="6" key="1">
    <citation type="journal article" date="2016" name="Nat. Commun.">
        <title>The Gonium pectorale genome demonstrates co-option of cell cycle regulation during the evolution of multicellularity.</title>
        <authorList>
            <person name="Hanschen E.R."/>
            <person name="Marriage T.N."/>
            <person name="Ferris P.J."/>
            <person name="Hamaji T."/>
            <person name="Toyoda A."/>
            <person name="Fujiyama A."/>
            <person name="Neme R."/>
            <person name="Noguchi H."/>
            <person name="Minakuchi Y."/>
            <person name="Suzuki M."/>
            <person name="Kawai-Toyooka H."/>
            <person name="Smith D.R."/>
            <person name="Sparks H."/>
            <person name="Anderson J."/>
            <person name="Bakaric R."/>
            <person name="Luria V."/>
            <person name="Karger A."/>
            <person name="Kirschner M.W."/>
            <person name="Durand P.M."/>
            <person name="Michod R.E."/>
            <person name="Nozaki H."/>
            <person name="Olson B.J."/>
        </authorList>
    </citation>
    <scope>NUCLEOTIDE SEQUENCE [LARGE SCALE GENOMIC DNA]</scope>
    <source>
        <strain evidence="6">NIES-2863</strain>
    </source>
</reference>
<evidence type="ECO:0000313" key="6">
    <source>
        <dbReference type="Proteomes" id="UP000075714"/>
    </source>
</evidence>
<dbReference type="OrthoDB" id="547312at2759"/>
<name>A0A150FUK3_GONPE</name>
<feature type="compositionally biased region" description="Low complexity" evidence="3">
    <location>
        <begin position="260"/>
        <end position="278"/>
    </location>
</feature>
<feature type="region of interest" description="Disordered" evidence="3">
    <location>
        <begin position="157"/>
        <end position="294"/>
    </location>
</feature>
<dbReference type="SUPFAM" id="SSF54768">
    <property type="entry name" value="dsRNA-binding domain-like"/>
    <property type="match status" value="1"/>
</dbReference>
<gene>
    <name evidence="5" type="ORF">GPECTOR_561g583</name>
</gene>
<dbReference type="STRING" id="33097.A0A150FUK3"/>
<evidence type="ECO:0000259" key="4">
    <source>
        <dbReference type="PROSITE" id="PS50137"/>
    </source>
</evidence>
<feature type="compositionally biased region" description="Gly residues" evidence="3">
    <location>
        <begin position="399"/>
        <end position="411"/>
    </location>
</feature>
<feature type="region of interest" description="Disordered" evidence="3">
    <location>
        <begin position="395"/>
        <end position="418"/>
    </location>
</feature>
<keyword evidence="2" id="KW-0175">Coiled coil</keyword>
<dbReference type="GO" id="GO:0016891">
    <property type="term" value="F:RNA endonuclease activity producing 5'-phosphomonoesters, hydrolytic mechanism"/>
    <property type="evidence" value="ECO:0007669"/>
    <property type="project" value="InterPro"/>
</dbReference>
<evidence type="ECO:0000313" key="5">
    <source>
        <dbReference type="EMBL" id="KXZ41313.1"/>
    </source>
</evidence>
<dbReference type="InterPro" id="IPR005034">
    <property type="entry name" value="Dicer_dimerisation"/>
</dbReference>
<sequence length="565" mass="56416">MHPQGVRAAEAQERVEFPQTGALVRLYVALGIRPETAAPRPAPGVSARWHPLTSILPPVNAAVVLRPDRPDPSQPSQQRPQEAGAPGGEAAEAAAGSGREPGAGAAAAACDEEAGGDLLLEAGIAPFLAKLKSLLNKHPEWRISQLDPHLTSLIQLALAPPPAPPPVQQQQQQQQQQPQQQEPGTPGAAPDVPPNGDAYPQQPGSPSLAAAGADGAAAAAGGGAGGDDDGGGGGGVRVKEEPLDESAAPHTGPQGPPQQQPEAGPAPGADLEAGAEARCGGEGGGGGDGEAGTSAAVEADGAAGGEADSWRGPRPQQYLADYCRAHGAAALAAILWLDGAIPPDGGEAEALLREMDKKRQRLVAEAAELEALMAALRGGGWEGVQEPDLARLTASLGRGTRGGGGRRGGGVPEPSSSGLSALAGSVTLGLRALQFRSASTGAAKDGGPGGGQGGRGGRVPGTKRPRDDCSWGSGGSPAPSTDPPAPKNVIMELKELCDRKRWPQPQYAFTPLLAGPGGQGATAVVTLPPAAGLQQISSGPQANRKRAKEAAAAAALAQLSALGLK</sequence>
<dbReference type="Gene3D" id="3.30.160.20">
    <property type="match status" value="1"/>
</dbReference>
<feature type="compositionally biased region" description="Low complexity" evidence="3">
    <location>
        <begin position="168"/>
        <end position="190"/>
    </location>
</feature>
<protein>
    <recommendedName>
        <fullName evidence="4">DRBM domain-containing protein</fullName>
    </recommendedName>
</protein>
<feature type="compositionally biased region" description="Gly residues" evidence="3">
    <location>
        <begin position="220"/>
        <end position="236"/>
    </location>
</feature>
<dbReference type="InterPro" id="IPR014720">
    <property type="entry name" value="dsRBD_dom"/>
</dbReference>
<dbReference type="EMBL" id="LSYV01000558">
    <property type="protein sequence ID" value="KXZ41313.1"/>
    <property type="molecule type" value="Genomic_DNA"/>
</dbReference>
<feature type="compositionally biased region" description="Low complexity" evidence="3">
    <location>
        <begin position="209"/>
        <end position="219"/>
    </location>
</feature>
<dbReference type="PROSITE" id="PS50137">
    <property type="entry name" value="DS_RBD"/>
    <property type="match status" value="1"/>
</dbReference>
<evidence type="ECO:0000256" key="2">
    <source>
        <dbReference type="SAM" id="Coils"/>
    </source>
</evidence>
<dbReference type="AlphaFoldDB" id="A0A150FUK3"/>
<feature type="compositionally biased region" description="Low complexity" evidence="3">
    <location>
        <begin position="74"/>
        <end position="108"/>
    </location>
</feature>
<feature type="compositionally biased region" description="Gly residues" evidence="3">
    <location>
        <begin position="280"/>
        <end position="290"/>
    </location>
</feature>
<comment type="caution">
    <text evidence="5">The sequence shown here is derived from an EMBL/GenBank/DDBJ whole genome shotgun (WGS) entry which is preliminary data.</text>
</comment>
<evidence type="ECO:0000256" key="3">
    <source>
        <dbReference type="SAM" id="MobiDB-lite"/>
    </source>
</evidence>
<feature type="region of interest" description="Disordered" evidence="3">
    <location>
        <begin position="66"/>
        <end position="108"/>
    </location>
</feature>
<feature type="domain" description="DRBM" evidence="4">
    <location>
        <begin position="488"/>
        <end position="561"/>
    </location>
</feature>
<feature type="coiled-coil region" evidence="2">
    <location>
        <begin position="348"/>
        <end position="375"/>
    </location>
</feature>
<dbReference type="GO" id="GO:0003723">
    <property type="term" value="F:RNA binding"/>
    <property type="evidence" value="ECO:0007669"/>
    <property type="project" value="UniProtKB-UniRule"/>
</dbReference>
<evidence type="ECO:0000256" key="1">
    <source>
        <dbReference type="PROSITE-ProRule" id="PRU00266"/>
    </source>
</evidence>
<proteinExistence type="predicted"/>
<accession>A0A150FUK3</accession>